<dbReference type="AlphaFoldDB" id="X0VXZ2"/>
<dbReference type="Gene3D" id="3.30.70.100">
    <property type="match status" value="1"/>
</dbReference>
<sequence length="101" mass="11288">MSEARESPTAVVSLHAIVRGRVQGVNFRDFVYRRAISLGLTGHVRNLPGMPSVEVVAEGQRERLELLVEHLRQGPRGAWVDSVDAQWGEASGQYARFRVTF</sequence>
<dbReference type="PANTHER" id="PTHR47268">
    <property type="entry name" value="ACYLPHOSPHATASE"/>
    <property type="match status" value="1"/>
</dbReference>
<proteinExistence type="predicted"/>
<evidence type="ECO:0000313" key="2">
    <source>
        <dbReference type="EMBL" id="GAG23324.1"/>
    </source>
</evidence>
<protein>
    <recommendedName>
        <fullName evidence="1">Acylphosphatase-like domain-containing protein</fullName>
    </recommendedName>
</protein>
<dbReference type="InterPro" id="IPR001792">
    <property type="entry name" value="Acylphosphatase-like_dom"/>
</dbReference>
<dbReference type="PANTHER" id="PTHR47268:SF4">
    <property type="entry name" value="ACYLPHOSPHATASE"/>
    <property type="match status" value="1"/>
</dbReference>
<accession>X0VXZ2</accession>
<gene>
    <name evidence="2" type="ORF">S01H1_60778</name>
</gene>
<organism evidence="2">
    <name type="scientific">marine sediment metagenome</name>
    <dbReference type="NCBI Taxonomy" id="412755"/>
    <lineage>
        <taxon>unclassified sequences</taxon>
        <taxon>metagenomes</taxon>
        <taxon>ecological metagenomes</taxon>
    </lineage>
</organism>
<evidence type="ECO:0000259" key="1">
    <source>
        <dbReference type="PROSITE" id="PS51160"/>
    </source>
</evidence>
<dbReference type="EMBL" id="BARS01039819">
    <property type="protein sequence ID" value="GAG23324.1"/>
    <property type="molecule type" value="Genomic_DNA"/>
</dbReference>
<dbReference type="SUPFAM" id="SSF54975">
    <property type="entry name" value="Acylphosphatase/BLUF domain-like"/>
    <property type="match status" value="1"/>
</dbReference>
<dbReference type="GO" id="GO:0003998">
    <property type="term" value="F:acylphosphatase activity"/>
    <property type="evidence" value="ECO:0007669"/>
    <property type="project" value="InterPro"/>
</dbReference>
<dbReference type="InterPro" id="IPR017968">
    <property type="entry name" value="Acylphosphatase_CS"/>
</dbReference>
<dbReference type="PROSITE" id="PS00150">
    <property type="entry name" value="ACYLPHOSPHATASE_1"/>
    <property type="match status" value="1"/>
</dbReference>
<comment type="caution">
    <text evidence="2">The sequence shown here is derived from an EMBL/GenBank/DDBJ whole genome shotgun (WGS) entry which is preliminary data.</text>
</comment>
<feature type="domain" description="Acylphosphatase-like" evidence="1">
    <location>
        <begin position="13"/>
        <end position="101"/>
    </location>
</feature>
<dbReference type="Pfam" id="PF00708">
    <property type="entry name" value="Acylphosphatase"/>
    <property type="match status" value="1"/>
</dbReference>
<name>X0VXZ2_9ZZZZ</name>
<reference evidence="2" key="1">
    <citation type="journal article" date="2014" name="Front. Microbiol.">
        <title>High frequency of phylogenetically diverse reductive dehalogenase-homologous genes in deep subseafloor sedimentary metagenomes.</title>
        <authorList>
            <person name="Kawai M."/>
            <person name="Futagami T."/>
            <person name="Toyoda A."/>
            <person name="Takaki Y."/>
            <person name="Nishi S."/>
            <person name="Hori S."/>
            <person name="Arai W."/>
            <person name="Tsubouchi T."/>
            <person name="Morono Y."/>
            <person name="Uchiyama I."/>
            <person name="Ito T."/>
            <person name="Fujiyama A."/>
            <person name="Inagaki F."/>
            <person name="Takami H."/>
        </authorList>
    </citation>
    <scope>NUCLEOTIDE SEQUENCE</scope>
    <source>
        <strain evidence="2">Expedition CK06-06</strain>
    </source>
</reference>
<dbReference type="InterPro" id="IPR036046">
    <property type="entry name" value="Acylphosphatase-like_dom_sf"/>
</dbReference>
<dbReference type="InterPro" id="IPR020456">
    <property type="entry name" value="Acylphosphatase"/>
</dbReference>
<dbReference type="PROSITE" id="PS51160">
    <property type="entry name" value="ACYLPHOSPHATASE_3"/>
    <property type="match status" value="1"/>
</dbReference>